<dbReference type="AlphaFoldDB" id="A0A6A6H099"/>
<dbReference type="SUPFAM" id="SSF52540">
    <property type="entry name" value="P-loop containing nucleoside triphosphate hydrolases"/>
    <property type="match status" value="1"/>
</dbReference>
<dbReference type="InterPro" id="IPR027417">
    <property type="entry name" value="P-loop_NTPase"/>
</dbReference>
<evidence type="ECO:0000256" key="1">
    <source>
        <dbReference type="ARBA" id="ARBA00022737"/>
    </source>
</evidence>
<evidence type="ECO:0000313" key="5">
    <source>
        <dbReference type="Proteomes" id="UP000800092"/>
    </source>
</evidence>
<sequence length="877" mass="99367">MDARGGPSCRQSIPSTGLTVVVNPEKPSLDVIFVHGFTGHPERTWTHKRGDPGHQANEDDETAEQPSKIRKLGQFSKSHPEGPRPAIYWPRDLIPMTLPNSRVLVYGYDTHIRHKLGPPASQSTVYDIAWDFLVALEAGRRADASRPMLFIAHSLGGIIVKEMLRRSSSCRQLQSHLNGIFKSTVGIMFFGTPHGGADPRGILQRIAEMVFKIAGFSVNEQIVNTLLPTAERLRELRDEFGLMAQEQNWVIHSFQEQYGVTPLSGHKVVEDTSSYLNLPKIEVPEHIGRNHMEMCRFTGANDIEYGKVVSALHRISSSVSSQPRQRDIKLLTEKEINFLLNSLKFDQIDARQMTIGKAHTKTCKWLLENSKYVDWLDTTKYNEHHGFLWMKGKPGTGKSTLMKFALLNTRKTMKDRILISFFFNARGESLERSTTGLYRSLLLQLLERFPKLRNVFYFAGIESVSISASFQWSLETLKILIELAVQGLGENSALCFIDALDECEEYQVRDMISFFEYIGDLTVSAGVRLQVCFSSRHYPHITMRGGLDLVIEGQEGHNQDIANYLNSELKIGHSQIAHEIRREVQDKASNVFMWVVLVVRILNEEHDGGRIHALRRTLQEIPGDLHKLFLDILTRDSKNKNELILCIQWVLFATTPLTPEQLYFAILSGIEPEILSIWDSKEITQSTIRRFILNCSKGLAELTVSKVPKVQFIHESIKDFLVKDNGLKSIWPGIENNFQGQSHERLRHCCINYMNIDVVGLLQLDKSLPKASPGQAAALCSSVTDAFPFLEYAVCNVLYHADVAAGSGVAQEDFIQNFPLASWIYLDNLVKKQKARRYTKGASLLYLFAERDLSNLIRIYLDIPGFGNRPKYRIAIP</sequence>
<feature type="compositionally biased region" description="Basic and acidic residues" evidence="2">
    <location>
        <begin position="42"/>
        <end position="52"/>
    </location>
</feature>
<dbReference type="InterPro" id="IPR029058">
    <property type="entry name" value="AB_hydrolase_fold"/>
</dbReference>
<dbReference type="OrthoDB" id="194358at2759"/>
<dbReference type="PANTHER" id="PTHR10039:SF5">
    <property type="entry name" value="NACHT DOMAIN-CONTAINING PROTEIN"/>
    <property type="match status" value="1"/>
</dbReference>
<accession>A0A6A6H099</accession>
<dbReference type="PANTHER" id="PTHR10039">
    <property type="entry name" value="AMELOGENIN"/>
    <property type="match status" value="1"/>
</dbReference>
<dbReference type="SUPFAM" id="SSF53474">
    <property type="entry name" value="alpha/beta-Hydrolases"/>
    <property type="match status" value="1"/>
</dbReference>
<evidence type="ECO:0000256" key="2">
    <source>
        <dbReference type="SAM" id="MobiDB-lite"/>
    </source>
</evidence>
<feature type="region of interest" description="Disordered" evidence="2">
    <location>
        <begin position="42"/>
        <end position="83"/>
    </location>
</feature>
<keyword evidence="5" id="KW-1185">Reference proteome</keyword>
<evidence type="ECO:0000259" key="3">
    <source>
        <dbReference type="Pfam" id="PF24883"/>
    </source>
</evidence>
<organism evidence="4 5">
    <name type="scientific">Viridothelium virens</name>
    <name type="common">Speckled blister lichen</name>
    <name type="synonym">Trypethelium virens</name>
    <dbReference type="NCBI Taxonomy" id="1048519"/>
    <lineage>
        <taxon>Eukaryota</taxon>
        <taxon>Fungi</taxon>
        <taxon>Dikarya</taxon>
        <taxon>Ascomycota</taxon>
        <taxon>Pezizomycotina</taxon>
        <taxon>Dothideomycetes</taxon>
        <taxon>Dothideomycetes incertae sedis</taxon>
        <taxon>Trypetheliales</taxon>
        <taxon>Trypetheliaceae</taxon>
        <taxon>Viridothelium</taxon>
    </lineage>
</organism>
<dbReference type="Gene3D" id="3.40.50.1820">
    <property type="entry name" value="alpha/beta hydrolase"/>
    <property type="match status" value="1"/>
</dbReference>
<keyword evidence="1" id="KW-0677">Repeat</keyword>
<name>A0A6A6H099_VIRVR</name>
<proteinExistence type="predicted"/>
<dbReference type="Pfam" id="PF24883">
    <property type="entry name" value="NPHP3_N"/>
    <property type="match status" value="1"/>
</dbReference>
<feature type="domain" description="Nephrocystin 3-like N-terminal" evidence="3">
    <location>
        <begin position="362"/>
        <end position="536"/>
    </location>
</feature>
<evidence type="ECO:0000313" key="4">
    <source>
        <dbReference type="EMBL" id="KAF2231160.1"/>
    </source>
</evidence>
<gene>
    <name evidence="4" type="ORF">EV356DRAFT_519023</name>
</gene>
<protein>
    <recommendedName>
        <fullName evidence="3">Nephrocystin 3-like N-terminal domain-containing protein</fullName>
    </recommendedName>
</protein>
<dbReference type="EMBL" id="ML991830">
    <property type="protein sequence ID" value="KAF2231160.1"/>
    <property type="molecule type" value="Genomic_DNA"/>
</dbReference>
<reference evidence="4" key="1">
    <citation type="journal article" date="2020" name="Stud. Mycol.">
        <title>101 Dothideomycetes genomes: a test case for predicting lifestyles and emergence of pathogens.</title>
        <authorList>
            <person name="Haridas S."/>
            <person name="Albert R."/>
            <person name="Binder M."/>
            <person name="Bloem J."/>
            <person name="Labutti K."/>
            <person name="Salamov A."/>
            <person name="Andreopoulos B."/>
            <person name="Baker S."/>
            <person name="Barry K."/>
            <person name="Bills G."/>
            <person name="Bluhm B."/>
            <person name="Cannon C."/>
            <person name="Castanera R."/>
            <person name="Culley D."/>
            <person name="Daum C."/>
            <person name="Ezra D."/>
            <person name="Gonzalez J."/>
            <person name="Henrissat B."/>
            <person name="Kuo A."/>
            <person name="Liang C."/>
            <person name="Lipzen A."/>
            <person name="Lutzoni F."/>
            <person name="Magnuson J."/>
            <person name="Mondo S."/>
            <person name="Nolan M."/>
            <person name="Ohm R."/>
            <person name="Pangilinan J."/>
            <person name="Park H.-J."/>
            <person name="Ramirez L."/>
            <person name="Alfaro M."/>
            <person name="Sun H."/>
            <person name="Tritt A."/>
            <person name="Yoshinaga Y."/>
            <person name="Zwiers L.-H."/>
            <person name="Turgeon B."/>
            <person name="Goodwin S."/>
            <person name="Spatafora J."/>
            <person name="Crous P."/>
            <person name="Grigoriev I."/>
        </authorList>
    </citation>
    <scope>NUCLEOTIDE SEQUENCE</scope>
    <source>
        <strain evidence="4">Tuck. ex Michener</strain>
    </source>
</reference>
<dbReference type="Gene3D" id="3.40.50.300">
    <property type="entry name" value="P-loop containing nucleotide triphosphate hydrolases"/>
    <property type="match status" value="1"/>
</dbReference>
<dbReference type="Proteomes" id="UP000800092">
    <property type="component" value="Unassembled WGS sequence"/>
</dbReference>
<dbReference type="InterPro" id="IPR056884">
    <property type="entry name" value="NPHP3-like_N"/>
</dbReference>